<evidence type="ECO:0000313" key="2">
    <source>
        <dbReference type="Proteomes" id="UP000685013"/>
    </source>
</evidence>
<evidence type="ECO:0000313" key="1">
    <source>
        <dbReference type="EMBL" id="KAG6598972.1"/>
    </source>
</evidence>
<accession>A0AAV6NJ41</accession>
<feature type="non-terminal residue" evidence="1">
    <location>
        <position position="1"/>
    </location>
</feature>
<name>A0AAV6NJ41_9ROSI</name>
<proteinExistence type="predicted"/>
<reference evidence="1 2" key="1">
    <citation type="journal article" date="2021" name="Hortic Res">
        <title>The domestication of Cucurbita argyrosperma as revealed by the genome of its wild relative.</title>
        <authorList>
            <person name="Barrera-Redondo J."/>
            <person name="Sanchez-de la Vega G."/>
            <person name="Aguirre-Liguori J.A."/>
            <person name="Castellanos-Morales G."/>
            <person name="Gutierrez-Guerrero Y.T."/>
            <person name="Aguirre-Dugua X."/>
            <person name="Aguirre-Planter E."/>
            <person name="Tenaillon M.I."/>
            <person name="Lira-Saade R."/>
            <person name="Eguiarte L.E."/>
        </authorList>
    </citation>
    <scope>NUCLEOTIDE SEQUENCE [LARGE SCALE GENOMIC DNA]</scope>
    <source>
        <strain evidence="1">JBR-2021</strain>
    </source>
</reference>
<dbReference type="EMBL" id="JAGKQH010000005">
    <property type="protein sequence ID" value="KAG6598972.1"/>
    <property type="molecule type" value="Genomic_DNA"/>
</dbReference>
<keyword evidence="2" id="KW-1185">Reference proteome</keyword>
<protein>
    <submittedName>
        <fullName evidence="1">Uncharacterized protein</fullName>
    </submittedName>
</protein>
<comment type="caution">
    <text evidence="1">The sequence shown here is derived from an EMBL/GenBank/DDBJ whole genome shotgun (WGS) entry which is preliminary data.</text>
</comment>
<sequence>MSHFPWPCYIQNHAYAPKFLTNSHHNLLPTVLSHYAPPPVLLSSHRHCHRHRHCHHRRPCLAASSPSPSQRSCPKKGIPTLEEIELQSRFLEGLEFCVQINYLAFVWYSSV</sequence>
<organism evidence="1 2">
    <name type="scientific">Cucurbita argyrosperma subsp. sororia</name>
    <dbReference type="NCBI Taxonomy" id="37648"/>
    <lineage>
        <taxon>Eukaryota</taxon>
        <taxon>Viridiplantae</taxon>
        <taxon>Streptophyta</taxon>
        <taxon>Embryophyta</taxon>
        <taxon>Tracheophyta</taxon>
        <taxon>Spermatophyta</taxon>
        <taxon>Magnoliopsida</taxon>
        <taxon>eudicotyledons</taxon>
        <taxon>Gunneridae</taxon>
        <taxon>Pentapetalae</taxon>
        <taxon>rosids</taxon>
        <taxon>fabids</taxon>
        <taxon>Cucurbitales</taxon>
        <taxon>Cucurbitaceae</taxon>
        <taxon>Cucurbiteae</taxon>
        <taxon>Cucurbita</taxon>
    </lineage>
</organism>
<gene>
    <name evidence="1" type="ORF">SDJN03_08750</name>
</gene>
<dbReference type="Proteomes" id="UP000685013">
    <property type="component" value="Chromosome 5"/>
</dbReference>
<dbReference type="AlphaFoldDB" id="A0AAV6NJ41"/>